<dbReference type="GO" id="GO:0000127">
    <property type="term" value="C:transcription factor TFIIIC complex"/>
    <property type="evidence" value="ECO:0007669"/>
    <property type="project" value="InterPro"/>
</dbReference>
<dbReference type="GO" id="GO:0005634">
    <property type="term" value="C:nucleus"/>
    <property type="evidence" value="ECO:0007669"/>
    <property type="project" value="UniProtKB-SubCell"/>
</dbReference>
<comment type="subcellular location">
    <subcellularLocation>
        <location evidence="1">Nucleus</location>
    </subcellularLocation>
</comment>
<accession>A0A8C3R628</accession>
<dbReference type="Ensembl" id="ENSCRFT00000016756.1">
    <property type="protein sequence ID" value="ENSCRFP00000016192.1"/>
    <property type="gene ID" value="ENSCRFG00000012443.1"/>
</dbReference>
<feature type="compositionally biased region" description="Acidic residues" evidence="6">
    <location>
        <begin position="473"/>
        <end position="488"/>
    </location>
</feature>
<dbReference type="Pfam" id="PF24101">
    <property type="entry name" value="WHD_GTF3C1"/>
    <property type="match status" value="1"/>
</dbReference>
<dbReference type="InterPro" id="IPR056467">
    <property type="entry name" value="eWH_GTF3C1"/>
</dbReference>
<organism evidence="10 11">
    <name type="scientific">Cyanoderma ruficeps</name>
    <name type="common">rufous-capped babbler</name>
    <dbReference type="NCBI Taxonomy" id="181631"/>
    <lineage>
        <taxon>Eukaryota</taxon>
        <taxon>Metazoa</taxon>
        <taxon>Chordata</taxon>
        <taxon>Craniata</taxon>
        <taxon>Vertebrata</taxon>
        <taxon>Euteleostomi</taxon>
        <taxon>Archelosauria</taxon>
        <taxon>Archosauria</taxon>
        <taxon>Dinosauria</taxon>
        <taxon>Saurischia</taxon>
        <taxon>Theropoda</taxon>
        <taxon>Coelurosauria</taxon>
        <taxon>Aves</taxon>
        <taxon>Neognathae</taxon>
        <taxon>Neoaves</taxon>
        <taxon>Telluraves</taxon>
        <taxon>Australaves</taxon>
        <taxon>Passeriformes</taxon>
        <taxon>Sylvioidea</taxon>
        <taxon>Timaliidae</taxon>
        <taxon>Cyanoderma</taxon>
    </lineage>
</organism>
<dbReference type="Proteomes" id="UP000694396">
    <property type="component" value="Unplaced"/>
</dbReference>
<evidence type="ECO:0000256" key="2">
    <source>
        <dbReference type="ARBA" id="ARBA00022553"/>
    </source>
</evidence>
<dbReference type="Pfam" id="PF23704">
    <property type="entry name" value="WHD_GTF3C1_N"/>
    <property type="match status" value="1"/>
</dbReference>
<evidence type="ECO:0000259" key="9">
    <source>
        <dbReference type="Pfam" id="PF24101"/>
    </source>
</evidence>
<dbReference type="GO" id="GO:0003677">
    <property type="term" value="F:DNA binding"/>
    <property type="evidence" value="ECO:0007669"/>
    <property type="project" value="UniProtKB-KW"/>
</dbReference>
<dbReference type="CDD" id="cd16169">
    <property type="entry name" value="Tau138_eWH"/>
    <property type="match status" value="1"/>
</dbReference>
<feature type="region of interest" description="Disordered" evidence="6">
    <location>
        <begin position="1580"/>
        <end position="1605"/>
    </location>
</feature>
<dbReference type="Pfam" id="PF04182">
    <property type="entry name" value="B-block_TFIIIC"/>
    <property type="match status" value="1"/>
</dbReference>
<feature type="compositionally biased region" description="Basic and acidic residues" evidence="6">
    <location>
        <begin position="1856"/>
        <end position="1868"/>
    </location>
</feature>
<evidence type="ECO:0000256" key="5">
    <source>
        <dbReference type="ARBA" id="ARBA00023242"/>
    </source>
</evidence>
<protein>
    <submittedName>
        <fullName evidence="10">General transcription factor IIIC subunit 1</fullName>
    </submittedName>
</protein>
<dbReference type="GO" id="GO:0042791">
    <property type="term" value="P:5S class rRNA transcription by RNA polymerase III"/>
    <property type="evidence" value="ECO:0007669"/>
    <property type="project" value="TreeGrafter"/>
</dbReference>
<keyword evidence="2" id="KW-0597">Phosphoprotein</keyword>
<dbReference type="PANTHER" id="PTHR15180:SF1">
    <property type="entry name" value="GENERAL TRANSCRIPTION FACTOR 3C POLYPEPTIDE 1"/>
    <property type="match status" value="1"/>
</dbReference>
<feature type="compositionally biased region" description="Basic and acidic residues" evidence="6">
    <location>
        <begin position="763"/>
        <end position="773"/>
    </location>
</feature>
<evidence type="ECO:0000256" key="6">
    <source>
        <dbReference type="SAM" id="MobiDB-lite"/>
    </source>
</evidence>
<dbReference type="PANTHER" id="PTHR15180">
    <property type="entry name" value="GENERAL TRANSCRIPTION FACTOR 3C POLYPEPTIDE 1"/>
    <property type="match status" value="1"/>
</dbReference>
<dbReference type="InterPro" id="IPR007309">
    <property type="entry name" value="TFIIIC_Bblock-bd"/>
</dbReference>
<keyword evidence="4" id="KW-0804">Transcription</keyword>
<feature type="region of interest" description="Disordered" evidence="6">
    <location>
        <begin position="463"/>
        <end position="577"/>
    </location>
</feature>
<feature type="domain" description="General transcription factor 3C polypeptide 1 winged-helix" evidence="8">
    <location>
        <begin position="7"/>
        <end position="61"/>
    </location>
</feature>
<evidence type="ECO:0000313" key="10">
    <source>
        <dbReference type="Ensembl" id="ENSCRFP00000016192.1"/>
    </source>
</evidence>
<evidence type="ECO:0000259" key="7">
    <source>
        <dbReference type="Pfam" id="PF04182"/>
    </source>
</evidence>
<sequence length="2103" mass="238406">MEPLWVLLDEVALEGLDGITPAALWQRLAARSPPFPLPLEPDTQQLLWAALSAQPDVRFYLLPRPRPPLRLHDRYEEIDLETGILESKRDPVSSDDIYPIHMILDNKDGIQGSCQYFKERVDITNQIRKKDLQPCYTYKEAVEKWGEKLVIVASQEQRYRALIGWEGDPDLKLPDFSYCILERLGRARWQGELQRDLHSGAFKVDAGKLHYHRRVLDRSGLITMQSHVIRLPSGAQQHSILLLLTRFHVDRRSKYDILMEKLSSMLSARSNQMDTLGNLREELGLCERTFKRLYQYMMNAGLAKVVSVPLQDINPNGGPYKTKKGTDVMVRCLKLLKEFRKKIEDYHDDDEEIITKVVQPVDIVYERDMLTQAYQLIESRGTKGISQAELRLAMNVGKLEARMLCRLLDRYKVVKGFMEDEGRQRTTKYISYIFAEESDLNRQFEREKARSEQLATVTLAVVPEESPPVEDVFPGEEETVASESDNEEGKDRKKRGKGQKASSGSPLKSRDSNLLFALKPGSKPTAVKSQRKKQPSPQILEDPEELPDTISGDSSTLGALKQESSVSTCAHPMDEDGDGDVAVVEEVRLEDPKKPCGHRKEKRSKAAAAERPHETYRLLKRRNLIVEAVRNLRLIESLFTLQKMVMDQEKQEGVSTKCCKKSIVRLVQRLARDGLLRLYRTTVIQDGISKKVEFVVHPSVSPSDPLVKSAIEQVRFRISNSSTANRIKAPQTPTSQDHGEEENQGQEAVPDSGKMQDSSCKADNSRAGKTDDKMGVTQLRNYHPVTVPGLGRSLGFLPKMPRLRMVHMFLWYLVYGHPLNETRQKGGSHGEKTQGESLGVSVGFGVSEALLLFPVYVDNSSWMRYIPPLPVHREFGFGWALVSDILLCLPLSVFVQIVQVSYKVEGLEDLLNDPLKKHTLIRFLPRPVRQQLLYKRRYIFSVVENLQRLCYMGLLQFGPTEKFQDKDQVFVYMKRNAVIVDTTICDLHYNLAQSSRPFERRWYVLNTLQDVENFWFDLQCVCLNTPLGVVRCPRTKKSSLAGEESALDVEKEQESAVNKHNLERKCAMLEYTTGSREVVDDGSIPGDGLGAAGLDSSFYGHLKRNWIWTSYIINKTRKENTVPENGLTARLQTFLTKHPLPLSTGGNKINILGEAKVGSESLFQKEDCIEITKEPTQDRTKQVRGGKNQKRKRLRKDVGKKAKKKKKEDSADKSKRLRYHDKADQSALLRMTRLRVTWTVQEDSLLMLCRIASHVLNAKVKGPFVPWQVVRDLMHSSFEESLDKTSHSVGRRARYIVRNPQTYLNYKVCLAEVYQDKALIDEFMNRENNYEDPQVCAKEFKEFVERLKEKFSSTLGNPKLEIPDTLEELFSRYFKYGVLGSAHEAVRGDSSSDIYDIHFLVLQNLIQSTLALSDNQMESCQSFQTFRLYQEYRDDILVKAFLECQRRSLVNRRRVNHTLGPKKSRALPFAPMSYQLSQSYYRVFTWRFPSTICTESFQFLEKLKDAERSDQPHSFSFKDEENASSEGMVAFPMDGPGGQCVAMLSLFSLGLVAVNVRIPEQIIVVDSSMVENEVIKSLGKEGLEDEDDDDDELDDGSGGKRRIEVKPRQASHTNYLLMRGYYSPGIVSTRNLSPSDNIVVNSCQVKVRLRCTPVPGRLPWFICFAVPSLLDHMAVGISCLPETFTRLIKVQEENYEVEKFLHECTERYGYSPGDVAAALDIRKAIEATSHFGICKAELSKRFCSYEQVEAERSRSLEQYIQDLIEMQQVLEVGGHSVRLVAIVFAKPWLLRSVCLKNKAEDAEEQPGADTAPDVPQEQLPSEPEKGQESPGGGSLGGQEEPPAEVPEPAAEAVDVDTYKEQDKSCSEDKELEVENDELSTEHSTEQSKQIPIPEQSASEQDDDLPYFQENPGLSKGMESTLLFPVLGRACEKVCFIGRPWRIVDGKLNKPVCKGMMEAVLYHVMTRPGVTQAGLLQHYCGVLQPVAVLEILQGLETLGCIRRFYMKKPSPVSLFSQPVVEEQLQNPKLSESPTIYYEPTIDCTLRLGRVFPCDMNWNKWVTGTAPCWSCFPSLPGPQQPRSSRSLARSAAFIAGAPSPLPAGP</sequence>
<evidence type="ECO:0000313" key="11">
    <source>
        <dbReference type="Proteomes" id="UP000694396"/>
    </source>
</evidence>
<name>A0A8C3R628_9PASS</name>
<feature type="compositionally biased region" description="Polar residues" evidence="6">
    <location>
        <begin position="722"/>
        <end position="736"/>
    </location>
</feature>
<evidence type="ECO:0000256" key="4">
    <source>
        <dbReference type="ARBA" id="ARBA00023163"/>
    </source>
</evidence>
<reference evidence="10" key="1">
    <citation type="submission" date="2025-08" db="UniProtKB">
        <authorList>
            <consortium name="Ensembl"/>
        </authorList>
    </citation>
    <scope>IDENTIFICATION</scope>
</reference>
<feature type="domain" description="GTF3C1 extended winged-helix" evidence="9">
    <location>
        <begin position="613"/>
        <end position="721"/>
    </location>
</feature>
<feature type="compositionally biased region" description="Acidic residues" evidence="6">
    <location>
        <begin position="1583"/>
        <end position="1595"/>
    </location>
</feature>
<feature type="compositionally biased region" description="Basic residues" evidence="6">
    <location>
        <begin position="1182"/>
        <end position="1195"/>
    </location>
</feature>
<evidence type="ECO:0000256" key="3">
    <source>
        <dbReference type="ARBA" id="ARBA00023125"/>
    </source>
</evidence>
<feature type="compositionally biased region" description="Basic and acidic residues" evidence="6">
    <location>
        <begin position="1207"/>
        <end position="1217"/>
    </location>
</feature>
<dbReference type="InterPro" id="IPR035625">
    <property type="entry name" value="Tfc3-like_eWH"/>
</dbReference>
<feature type="region of interest" description="Disordered" evidence="6">
    <location>
        <begin position="722"/>
        <end position="773"/>
    </location>
</feature>
<keyword evidence="5" id="KW-0539">Nucleus</keyword>
<evidence type="ECO:0000256" key="1">
    <source>
        <dbReference type="ARBA" id="ARBA00004123"/>
    </source>
</evidence>
<dbReference type="InterPro" id="IPR056428">
    <property type="entry name" value="WH_GTF3C1"/>
</dbReference>
<feature type="compositionally biased region" description="Acidic residues" evidence="6">
    <location>
        <begin position="1869"/>
        <end position="1878"/>
    </location>
</feature>
<keyword evidence="11" id="KW-1185">Reference proteome</keyword>
<reference evidence="10" key="2">
    <citation type="submission" date="2025-09" db="UniProtKB">
        <authorList>
            <consortium name="Ensembl"/>
        </authorList>
    </citation>
    <scope>IDENTIFICATION</scope>
</reference>
<keyword evidence="3" id="KW-0238">DNA-binding</keyword>
<dbReference type="InterPro" id="IPR044210">
    <property type="entry name" value="Tfc3-like"/>
</dbReference>
<dbReference type="GO" id="GO:0006384">
    <property type="term" value="P:transcription initiation at RNA polymerase III promoter"/>
    <property type="evidence" value="ECO:0007669"/>
    <property type="project" value="InterPro"/>
</dbReference>
<feature type="region of interest" description="Disordered" evidence="6">
    <location>
        <begin position="1801"/>
        <end position="1903"/>
    </location>
</feature>
<feature type="domain" description="B-block binding subunit of TFIIIC" evidence="7">
    <location>
        <begin position="174"/>
        <end position="249"/>
    </location>
</feature>
<evidence type="ECO:0000259" key="8">
    <source>
        <dbReference type="Pfam" id="PF23704"/>
    </source>
</evidence>
<feature type="region of interest" description="Disordered" evidence="6">
    <location>
        <begin position="1174"/>
        <end position="1217"/>
    </location>
</feature>
<proteinExistence type="predicted"/>
<feature type="compositionally biased region" description="Polar residues" evidence="6">
    <location>
        <begin position="551"/>
        <end position="568"/>
    </location>
</feature>